<dbReference type="Proteomes" id="UP000180088">
    <property type="component" value="Unassembled WGS sequence"/>
</dbReference>
<comment type="caution">
    <text evidence="7">The sequence shown here is derived from an EMBL/GenBank/DDBJ whole genome shotgun (WGS) entry which is preliminary data.</text>
</comment>
<dbReference type="InterPro" id="IPR000537">
    <property type="entry name" value="UbiA_prenyltransferase"/>
</dbReference>
<feature type="transmembrane region" description="Helical" evidence="6">
    <location>
        <begin position="88"/>
        <end position="106"/>
    </location>
</feature>
<dbReference type="GO" id="GO:0016765">
    <property type="term" value="F:transferase activity, transferring alkyl or aryl (other than methyl) groups"/>
    <property type="evidence" value="ECO:0007669"/>
    <property type="project" value="InterPro"/>
</dbReference>
<dbReference type="STRING" id="1903179.BI347_14580"/>
<evidence type="ECO:0000313" key="7">
    <source>
        <dbReference type="EMBL" id="OHX14595.1"/>
    </source>
</evidence>
<dbReference type="Pfam" id="PF01040">
    <property type="entry name" value="UbiA"/>
    <property type="match status" value="1"/>
</dbReference>
<dbReference type="AlphaFoldDB" id="A0A1S1X569"/>
<evidence type="ECO:0000313" key="10">
    <source>
        <dbReference type="Proteomes" id="UP000180280"/>
    </source>
</evidence>
<evidence type="ECO:0000256" key="1">
    <source>
        <dbReference type="ARBA" id="ARBA00004141"/>
    </source>
</evidence>
<dbReference type="InterPro" id="IPR044878">
    <property type="entry name" value="UbiA_sf"/>
</dbReference>
<dbReference type="PANTHER" id="PTHR42723:SF1">
    <property type="entry name" value="CHLOROPHYLL SYNTHASE, CHLOROPLASTIC"/>
    <property type="match status" value="1"/>
</dbReference>
<keyword evidence="4 6" id="KW-1133">Transmembrane helix</keyword>
<organism evidence="7 9">
    <name type="scientific">Chromobacterium sphagni</name>
    <dbReference type="NCBI Taxonomy" id="1903179"/>
    <lineage>
        <taxon>Bacteria</taxon>
        <taxon>Pseudomonadati</taxon>
        <taxon>Pseudomonadota</taxon>
        <taxon>Betaproteobacteria</taxon>
        <taxon>Neisseriales</taxon>
        <taxon>Chromobacteriaceae</taxon>
        <taxon>Chromobacterium</taxon>
    </lineage>
</organism>
<evidence type="ECO:0000313" key="8">
    <source>
        <dbReference type="EMBL" id="OHX20735.1"/>
    </source>
</evidence>
<feature type="transmembrane region" description="Helical" evidence="6">
    <location>
        <begin position="136"/>
        <end position="158"/>
    </location>
</feature>
<dbReference type="CDD" id="cd13964">
    <property type="entry name" value="PT_UbiA_1"/>
    <property type="match status" value="1"/>
</dbReference>
<proteinExistence type="predicted"/>
<keyword evidence="10" id="KW-1185">Reference proteome</keyword>
<reference evidence="9 10" key="1">
    <citation type="submission" date="2016-09" db="EMBL/GenBank/DDBJ databases">
        <title>Chromobacterium muskegensis sp. nov., an insecticidal bacterium isolated from Sphagnum bogs.</title>
        <authorList>
            <person name="Sparks M.E."/>
            <person name="Blackburn M.B."/>
            <person name="Gundersen-Rindal D.E."/>
            <person name="Mitchell A."/>
            <person name="Farrar R."/>
            <person name="Kuhar D."/>
        </authorList>
    </citation>
    <scope>NUCLEOTIDE SEQUENCE [LARGE SCALE GENOMIC DNA]</scope>
    <source>
        <strain evidence="8 10">14B-1</strain>
        <strain evidence="7 9">37-2</strain>
    </source>
</reference>
<dbReference type="Proteomes" id="UP000180280">
    <property type="component" value="Unassembled WGS sequence"/>
</dbReference>
<accession>A0A1S1X569</accession>
<feature type="transmembrane region" description="Helical" evidence="6">
    <location>
        <begin position="46"/>
        <end position="67"/>
    </location>
</feature>
<feature type="transmembrane region" description="Helical" evidence="6">
    <location>
        <begin position="194"/>
        <end position="210"/>
    </location>
</feature>
<feature type="transmembrane region" description="Helical" evidence="6">
    <location>
        <begin position="216"/>
        <end position="235"/>
    </location>
</feature>
<keyword evidence="2" id="KW-1003">Cell membrane</keyword>
<evidence type="ECO:0000256" key="2">
    <source>
        <dbReference type="ARBA" id="ARBA00022475"/>
    </source>
</evidence>
<evidence type="ECO:0000256" key="6">
    <source>
        <dbReference type="SAM" id="Phobius"/>
    </source>
</evidence>
<dbReference type="EMBL" id="MKCT01000013">
    <property type="protein sequence ID" value="OHX20735.1"/>
    <property type="molecule type" value="Genomic_DNA"/>
</dbReference>
<evidence type="ECO:0008006" key="11">
    <source>
        <dbReference type="Google" id="ProtNLM"/>
    </source>
</evidence>
<gene>
    <name evidence="8" type="ORF">BI344_14575</name>
    <name evidence="7" type="ORF">BI347_14580</name>
</gene>
<feature type="transmembrane region" description="Helical" evidence="6">
    <location>
        <begin position="112"/>
        <end position="129"/>
    </location>
</feature>
<name>A0A1S1X569_9NEIS</name>
<comment type="subcellular location">
    <subcellularLocation>
        <location evidence="1">Membrane</location>
        <topology evidence="1">Multi-pass membrane protein</topology>
    </subcellularLocation>
</comment>
<feature type="transmembrane region" description="Helical" evidence="6">
    <location>
        <begin position="164"/>
        <end position="182"/>
    </location>
</feature>
<dbReference type="InterPro" id="IPR050475">
    <property type="entry name" value="Prenyltransferase_related"/>
</dbReference>
<protein>
    <recommendedName>
        <fullName evidence="11">Prenyltransferase</fullName>
    </recommendedName>
</protein>
<dbReference type="PANTHER" id="PTHR42723">
    <property type="entry name" value="CHLOROPHYLL SYNTHASE"/>
    <property type="match status" value="1"/>
</dbReference>
<dbReference type="GO" id="GO:0016020">
    <property type="term" value="C:membrane"/>
    <property type="evidence" value="ECO:0007669"/>
    <property type="project" value="UniProtKB-SubCell"/>
</dbReference>
<dbReference type="EMBL" id="MKCS01000001">
    <property type="protein sequence ID" value="OHX14595.1"/>
    <property type="molecule type" value="Genomic_DNA"/>
</dbReference>
<keyword evidence="5 6" id="KW-0472">Membrane</keyword>
<evidence type="ECO:0000313" key="9">
    <source>
        <dbReference type="Proteomes" id="UP000180088"/>
    </source>
</evidence>
<sequence length="290" mass="30777">MGEGAATMINWRVASRLGRISNLPTVWSNVAAGAALSGQLPPPATLLLLLLALSLIYTAGMFLNDAFDRRIDAVERPERPIPSGQVSPLAVFASGFAMLGAGISLLACMGRASLIAGLLLAGCVLLYDLHHKRNAFSPLIMGLCRALVYITSALAVTGGRLPPPVWLGASVLLAYLIGLTYAAKHENQGRIQRLLPLLGLAAPLLCLPLGPPSWPLLICLGLFLLWVGRCVWLAMFRRQRDIRTAVGGLIAGISLSDALLMAAHDMPSWALAGALAFLLTTQFQQRIAGT</sequence>
<evidence type="ECO:0000256" key="4">
    <source>
        <dbReference type="ARBA" id="ARBA00022989"/>
    </source>
</evidence>
<keyword evidence="3 6" id="KW-0812">Transmembrane</keyword>
<dbReference type="Gene3D" id="1.10.357.140">
    <property type="entry name" value="UbiA prenyltransferase"/>
    <property type="match status" value="1"/>
</dbReference>
<evidence type="ECO:0000256" key="3">
    <source>
        <dbReference type="ARBA" id="ARBA00022692"/>
    </source>
</evidence>
<evidence type="ECO:0000256" key="5">
    <source>
        <dbReference type="ARBA" id="ARBA00023136"/>
    </source>
</evidence>